<dbReference type="PATRIC" id="fig|28128.5.peg.700"/>
<evidence type="ECO:0000313" key="2">
    <source>
        <dbReference type="EMBL" id="KXA42337.1"/>
    </source>
</evidence>
<protein>
    <recommendedName>
        <fullName evidence="4">Outer membrane protein beta-barrel domain-containing protein</fullName>
    </recommendedName>
</protein>
<proteinExistence type="predicted"/>
<evidence type="ECO:0008006" key="4">
    <source>
        <dbReference type="Google" id="ProtNLM"/>
    </source>
</evidence>
<reference evidence="3" key="1">
    <citation type="submission" date="2016-01" db="EMBL/GenBank/DDBJ databases">
        <authorList>
            <person name="Mitreva M."/>
            <person name="Pepin K.H."/>
            <person name="Mihindukulasuriya K.A."/>
            <person name="Fulton R."/>
            <person name="Fronick C."/>
            <person name="O'Laughlin M."/>
            <person name="Miner T."/>
            <person name="Herter B."/>
            <person name="Rosa B.A."/>
            <person name="Cordes M."/>
            <person name="Tomlinson C."/>
            <person name="Wollam A."/>
            <person name="Palsikar V.B."/>
            <person name="Mardis E.R."/>
            <person name="Wilson R.K."/>
        </authorList>
    </citation>
    <scope>NUCLEOTIDE SEQUENCE [LARGE SCALE GENOMIC DNA]</scope>
    <source>
        <strain evidence="3">MJR7716</strain>
    </source>
</reference>
<name>A0A133QHJ6_9BACT</name>
<feature type="signal peptide" evidence="1">
    <location>
        <begin position="1"/>
        <end position="18"/>
    </location>
</feature>
<organism evidence="2 3">
    <name type="scientific">Prevotella corporis</name>
    <dbReference type="NCBI Taxonomy" id="28128"/>
    <lineage>
        <taxon>Bacteria</taxon>
        <taxon>Pseudomonadati</taxon>
        <taxon>Bacteroidota</taxon>
        <taxon>Bacteroidia</taxon>
        <taxon>Bacteroidales</taxon>
        <taxon>Prevotellaceae</taxon>
        <taxon>Prevotella</taxon>
    </lineage>
</organism>
<dbReference type="AlphaFoldDB" id="A0A133QHJ6"/>
<keyword evidence="1" id="KW-0732">Signal</keyword>
<dbReference type="Proteomes" id="UP000070533">
    <property type="component" value="Unassembled WGS sequence"/>
</dbReference>
<feature type="chain" id="PRO_5007458667" description="Outer membrane protein beta-barrel domain-containing protein" evidence="1">
    <location>
        <begin position="19"/>
        <end position="190"/>
    </location>
</feature>
<keyword evidence="3" id="KW-1185">Reference proteome</keyword>
<evidence type="ECO:0000256" key="1">
    <source>
        <dbReference type="SAM" id="SignalP"/>
    </source>
</evidence>
<comment type="caution">
    <text evidence="2">The sequence shown here is derived from an EMBL/GenBank/DDBJ whole genome shotgun (WGS) entry which is preliminary data.</text>
</comment>
<dbReference type="EMBL" id="LRQG01000037">
    <property type="protein sequence ID" value="KXA42337.1"/>
    <property type="molecule type" value="Genomic_DNA"/>
</dbReference>
<gene>
    <name evidence="2" type="ORF">HMPREF3226_00694</name>
</gene>
<evidence type="ECO:0000313" key="3">
    <source>
        <dbReference type="Proteomes" id="UP000070533"/>
    </source>
</evidence>
<sequence>MLLTTVSLLLLSTLSAKAQTEEARDKSVYVEILGASNGIGINYDARFKHESPWGYRVGVGFGYAQSTWFFSSNQSTRVYSAPIEVNYLAGKKRSKFEVGLGVNLGLYNDHYSVNVYEPMPQAQSAYTIKKKSYTENNFDAFAFANVGYRHVSRKGFQFRVGVTSGLVLTKNRNTSREFLIAPYISFGKAF</sequence>
<accession>A0A133QHJ6</accession>
<dbReference type="eggNOG" id="ENOG5032RID">
    <property type="taxonomic scope" value="Bacteria"/>
</dbReference>